<feature type="compositionally biased region" description="Acidic residues" evidence="1">
    <location>
        <begin position="18"/>
        <end position="52"/>
    </location>
</feature>
<dbReference type="Proteomes" id="UP001372834">
    <property type="component" value="Unassembled WGS sequence"/>
</dbReference>
<accession>A0AAN8SCB7</accession>
<dbReference type="Pfam" id="PF11581">
    <property type="entry name" value="Argos"/>
    <property type="match status" value="1"/>
</dbReference>
<gene>
    <name evidence="2" type="ORF">RUM43_000323</name>
</gene>
<dbReference type="Gene3D" id="2.20.20.160">
    <property type="match status" value="2"/>
</dbReference>
<feature type="compositionally biased region" description="Basic and acidic residues" evidence="1">
    <location>
        <begin position="1"/>
        <end position="10"/>
    </location>
</feature>
<sequence>MARSKPDEARVKKKNPSGDEEREEDDGDDDDDDDDDYDGIGDEGEVVEDEEIEPGKTCRGANYLNRFRCTVGPGQNSCREIFQTKNIRGLQLEKQSKKKLKRNYVPNSEEDLPVCSPWAVCSKVDLYQQPWIERQCRCPGTHACPSGLGPHDGHTLTDKTRQFKLCEPVKKLPKCRFFRDMTWSLISNADNVTEQIVHCHCPLGSVAYLIKRQAFQVNSGIGYKYSFGCSPQSRLRCQRKEPCRLFTVRKRQERLEEVNTNTLCQCSHAHRCPKHHTDPGVLTGKSYVDEAIRTYSGYCMPIVS</sequence>
<feature type="region of interest" description="Disordered" evidence="1">
    <location>
        <begin position="1"/>
        <end position="53"/>
    </location>
</feature>
<name>A0AAN8SCB7_POLSC</name>
<evidence type="ECO:0000256" key="1">
    <source>
        <dbReference type="SAM" id="MobiDB-lite"/>
    </source>
</evidence>
<organism evidence="2 3">
    <name type="scientific">Polyplax serrata</name>
    <name type="common">Common mouse louse</name>
    <dbReference type="NCBI Taxonomy" id="468196"/>
    <lineage>
        <taxon>Eukaryota</taxon>
        <taxon>Metazoa</taxon>
        <taxon>Ecdysozoa</taxon>
        <taxon>Arthropoda</taxon>
        <taxon>Hexapoda</taxon>
        <taxon>Insecta</taxon>
        <taxon>Pterygota</taxon>
        <taxon>Neoptera</taxon>
        <taxon>Paraneoptera</taxon>
        <taxon>Psocodea</taxon>
        <taxon>Troctomorpha</taxon>
        <taxon>Phthiraptera</taxon>
        <taxon>Anoplura</taxon>
        <taxon>Polyplacidae</taxon>
        <taxon>Polyplax</taxon>
    </lineage>
</organism>
<evidence type="ECO:0008006" key="4">
    <source>
        <dbReference type="Google" id="ProtNLM"/>
    </source>
</evidence>
<evidence type="ECO:0000313" key="3">
    <source>
        <dbReference type="Proteomes" id="UP001372834"/>
    </source>
</evidence>
<dbReference type="AlphaFoldDB" id="A0AAN8SCB7"/>
<comment type="caution">
    <text evidence="2">The sequence shown here is derived from an EMBL/GenBank/DDBJ whole genome shotgun (WGS) entry which is preliminary data.</text>
</comment>
<reference evidence="2 3" key="1">
    <citation type="submission" date="2023-10" db="EMBL/GenBank/DDBJ databases">
        <title>Genomes of two closely related lineages of the louse Polyplax serrata with different host specificities.</title>
        <authorList>
            <person name="Martinu J."/>
            <person name="Tarabai H."/>
            <person name="Stefka J."/>
            <person name="Hypsa V."/>
        </authorList>
    </citation>
    <scope>NUCLEOTIDE SEQUENCE [LARGE SCALE GENOMIC DNA]</scope>
    <source>
        <strain evidence="2">HR10_N</strain>
    </source>
</reference>
<dbReference type="InterPro" id="IPR021633">
    <property type="entry name" value="Argos"/>
</dbReference>
<dbReference type="Gene3D" id="2.20.20.150">
    <property type="match status" value="1"/>
</dbReference>
<proteinExistence type="predicted"/>
<protein>
    <recommendedName>
        <fullName evidence="4">Protein giant-lens</fullName>
    </recommendedName>
</protein>
<dbReference type="EMBL" id="JAWJWE010000001">
    <property type="protein sequence ID" value="KAK6644058.1"/>
    <property type="molecule type" value="Genomic_DNA"/>
</dbReference>
<evidence type="ECO:0000313" key="2">
    <source>
        <dbReference type="EMBL" id="KAK6644058.1"/>
    </source>
</evidence>